<reference evidence="6 7" key="1">
    <citation type="submission" date="2014-09" db="EMBL/GenBank/DDBJ databases">
        <title>Vibrio maritimus JCM 19235. (C45) whole genome shotgun sequence.</title>
        <authorList>
            <person name="Sawabe T."/>
            <person name="Meirelles P."/>
            <person name="Nakanishi M."/>
            <person name="Sayaka M."/>
            <person name="Hattori M."/>
            <person name="Ohkuma M."/>
        </authorList>
    </citation>
    <scope>NUCLEOTIDE SEQUENCE [LARGE SCALE GENOMIC DNA]</scope>
    <source>
        <strain evidence="7">JCM19235</strain>
    </source>
</reference>
<gene>
    <name evidence="6" type="ORF">JCM19235_302</name>
</gene>
<evidence type="ECO:0000256" key="1">
    <source>
        <dbReference type="ARBA" id="ARBA00023186"/>
    </source>
</evidence>
<dbReference type="OrthoDB" id="5906522at2"/>
<protein>
    <recommendedName>
        <fullName evidence="5">J domain-containing protein</fullName>
    </recommendedName>
</protein>
<dbReference type="Pfam" id="PF00226">
    <property type="entry name" value="DnaJ"/>
    <property type="match status" value="1"/>
</dbReference>
<keyword evidence="4" id="KW-0732">Signal</keyword>
<dbReference type="PANTHER" id="PTHR45011">
    <property type="entry name" value="DAP3-BINDING CELL DEATH ENHANCER 1"/>
    <property type="match status" value="1"/>
</dbReference>
<keyword evidence="3" id="KW-0472">Membrane</keyword>
<evidence type="ECO:0000313" key="7">
    <source>
        <dbReference type="Proteomes" id="UP000029228"/>
    </source>
</evidence>
<name>A0A090SNT0_9VIBR</name>
<evidence type="ECO:0000256" key="3">
    <source>
        <dbReference type="SAM" id="Phobius"/>
    </source>
</evidence>
<dbReference type="InterPro" id="IPR011990">
    <property type="entry name" value="TPR-like_helical_dom_sf"/>
</dbReference>
<dbReference type="SUPFAM" id="SSF81901">
    <property type="entry name" value="HCP-like"/>
    <property type="match status" value="1"/>
</dbReference>
<dbReference type="STRING" id="990268.JCM19235_302"/>
<keyword evidence="7" id="KW-1185">Reference proteome</keyword>
<dbReference type="InterPro" id="IPR006597">
    <property type="entry name" value="Sel1-like"/>
</dbReference>
<sequence>MLKSLATHPRSMLLLLVLFCLPYSAQASREALEKQALLNNADAQYQLGLAYETGEGVKRDLTKAAHWYQQASENEHPAATFNYAQALEFGRGVQANPSKAALLYTKLAVQGDVSALGKVAKLYQQAAVDIPNEDQAVLWYSLAKDASPSYQEAYDTALQAQFNAQQLRQIEALKQQEQANATQAVTRIPSPESTSSDWRWLIHANYLVLIGAIIAIGVYLQRQTMRASNDHELNLGQLKQNLAKQQQIIKTLQKQLKSATEQLRSRSTDSQNSSSQSPHSTVRDAYLRFGLNINEPPTARQIKARYKQLSRIYHPDAQGSEEEMKQLNLALNTLTNHLKSR</sequence>
<comment type="caution">
    <text evidence="6">The sequence shown here is derived from an EMBL/GenBank/DDBJ whole genome shotgun (WGS) entry which is preliminary data.</text>
</comment>
<feature type="transmembrane region" description="Helical" evidence="3">
    <location>
        <begin position="200"/>
        <end position="220"/>
    </location>
</feature>
<dbReference type="InterPro" id="IPR036869">
    <property type="entry name" value="J_dom_sf"/>
</dbReference>
<keyword evidence="1" id="KW-0143">Chaperone</keyword>
<dbReference type="CDD" id="cd06257">
    <property type="entry name" value="DnaJ"/>
    <property type="match status" value="1"/>
</dbReference>
<feature type="chain" id="PRO_5001863925" description="J domain-containing protein" evidence="4">
    <location>
        <begin position="28"/>
        <end position="341"/>
    </location>
</feature>
<organism evidence="6 7">
    <name type="scientific">Vibrio maritimus</name>
    <dbReference type="NCBI Taxonomy" id="990268"/>
    <lineage>
        <taxon>Bacteria</taxon>
        <taxon>Pseudomonadati</taxon>
        <taxon>Pseudomonadota</taxon>
        <taxon>Gammaproteobacteria</taxon>
        <taxon>Vibrionales</taxon>
        <taxon>Vibrionaceae</taxon>
        <taxon>Vibrio</taxon>
    </lineage>
</organism>
<dbReference type="SMART" id="SM00271">
    <property type="entry name" value="DnaJ"/>
    <property type="match status" value="1"/>
</dbReference>
<dbReference type="Gene3D" id="1.25.40.10">
    <property type="entry name" value="Tetratricopeptide repeat domain"/>
    <property type="match status" value="1"/>
</dbReference>
<dbReference type="InterPro" id="IPR052748">
    <property type="entry name" value="ISR_Activator"/>
</dbReference>
<dbReference type="PROSITE" id="PS50076">
    <property type="entry name" value="DNAJ_2"/>
    <property type="match status" value="1"/>
</dbReference>
<dbReference type="PANTHER" id="PTHR45011:SF1">
    <property type="entry name" value="DAP3-BINDING CELL DEATH ENHANCER 1"/>
    <property type="match status" value="1"/>
</dbReference>
<keyword evidence="3" id="KW-0812">Transmembrane</keyword>
<feature type="signal peptide" evidence="4">
    <location>
        <begin position="1"/>
        <end position="27"/>
    </location>
</feature>
<dbReference type="Pfam" id="PF08238">
    <property type="entry name" value="Sel1"/>
    <property type="match status" value="3"/>
</dbReference>
<feature type="region of interest" description="Disordered" evidence="2">
    <location>
        <begin position="259"/>
        <end position="281"/>
    </location>
</feature>
<feature type="compositionally biased region" description="Low complexity" evidence="2">
    <location>
        <begin position="268"/>
        <end position="280"/>
    </location>
</feature>
<dbReference type="Gene3D" id="1.10.287.110">
    <property type="entry name" value="DnaJ domain"/>
    <property type="match status" value="1"/>
</dbReference>
<reference evidence="6 7" key="2">
    <citation type="submission" date="2014-09" db="EMBL/GenBank/DDBJ databases">
        <authorList>
            <consortium name="NBRP consortium"/>
            <person name="Sawabe T."/>
            <person name="Meirelles P."/>
            <person name="Nakanishi M."/>
            <person name="Sayaka M."/>
            <person name="Hattori M."/>
            <person name="Ohkuma M."/>
        </authorList>
    </citation>
    <scope>NUCLEOTIDE SEQUENCE [LARGE SCALE GENOMIC DNA]</scope>
    <source>
        <strain evidence="7">JCM19235</strain>
    </source>
</reference>
<dbReference type="AlphaFoldDB" id="A0A090SNT0"/>
<proteinExistence type="predicted"/>
<dbReference type="EMBL" id="BBMR01000007">
    <property type="protein sequence ID" value="GAL21027.1"/>
    <property type="molecule type" value="Genomic_DNA"/>
</dbReference>
<evidence type="ECO:0000313" key="6">
    <source>
        <dbReference type="EMBL" id="GAL21027.1"/>
    </source>
</evidence>
<dbReference type="SUPFAM" id="SSF46565">
    <property type="entry name" value="Chaperone J-domain"/>
    <property type="match status" value="1"/>
</dbReference>
<feature type="domain" description="J" evidence="5">
    <location>
        <begin position="284"/>
        <end position="341"/>
    </location>
</feature>
<dbReference type="InterPro" id="IPR001623">
    <property type="entry name" value="DnaJ_domain"/>
</dbReference>
<dbReference type="SMART" id="SM00671">
    <property type="entry name" value="SEL1"/>
    <property type="match status" value="3"/>
</dbReference>
<evidence type="ECO:0000256" key="4">
    <source>
        <dbReference type="SAM" id="SignalP"/>
    </source>
</evidence>
<evidence type="ECO:0000259" key="5">
    <source>
        <dbReference type="PROSITE" id="PS50076"/>
    </source>
</evidence>
<evidence type="ECO:0000256" key="2">
    <source>
        <dbReference type="SAM" id="MobiDB-lite"/>
    </source>
</evidence>
<dbReference type="Proteomes" id="UP000029228">
    <property type="component" value="Unassembled WGS sequence"/>
</dbReference>
<keyword evidence="3" id="KW-1133">Transmembrane helix</keyword>
<accession>A0A090SNT0</accession>